<evidence type="ECO:0000313" key="1">
    <source>
        <dbReference type="EMBL" id="GJE97604.1"/>
    </source>
</evidence>
<protein>
    <submittedName>
        <fullName evidence="1">Uncharacterized protein</fullName>
    </submittedName>
</protein>
<sequence length="316" mass="34509">MPKLRWIMTDNNAGPDGQLAGFRYGDLLKKYGLNTKSTTKRLVDTVTRPSIAGLVNSIAAAPELYTVGSSYNSVIVAQASGLCEGFVTFGAASQLHLRRAEERQGGGGKVSRTLYLVPPSIDAHRLFSFAGMVKSAASLRITLWNNALSVRTKVEVPGSSKMFSPQKSKLSRIFFSTPTHAAQSIASTSKADENTTRPSPFMTSWLSSMRQRAVLGVDNTIDVFDLRSWYQGHRQGEVLDFHKIMSEAPKLPLNEEIPAMSIVGAIHSISFWEKDLGIDNSGQSRGTVDALNLNLLGAVLLISDPDDFKRSANFRK</sequence>
<reference evidence="1 2" key="1">
    <citation type="submission" date="2021-08" db="EMBL/GenBank/DDBJ databases">
        <title>Draft Genome Sequence of Phanerochaete sordida strain YK-624.</title>
        <authorList>
            <person name="Mori T."/>
            <person name="Dohra H."/>
            <person name="Suzuki T."/>
            <person name="Kawagishi H."/>
            <person name="Hirai H."/>
        </authorList>
    </citation>
    <scope>NUCLEOTIDE SEQUENCE [LARGE SCALE GENOMIC DNA]</scope>
    <source>
        <strain evidence="1 2">YK-624</strain>
    </source>
</reference>
<accession>A0A9P3GNR8</accession>
<keyword evidence="2" id="KW-1185">Reference proteome</keyword>
<dbReference type="EMBL" id="BPQB01000074">
    <property type="protein sequence ID" value="GJE97604.1"/>
    <property type="molecule type" value="Genomic_DNA"/>
</dbReference>
<proteinExistence type="predicted"/>
<name>A0A9P3GNR8_9APHY</name>
<comment type="caution">
    <text evidence="1">The sequence shown here is derived from an EMBL/GenBank/DDBJ whole genome shotgun (WGS) entry which is preliminary data.</text>
</comment>
<gene>
    <name evidence="1" type="ORF">PsYK624_138250</name>
</gene>
<evidence type="ECO:0000313" key="2">
    <source>
        <dbReference type="Proteomes" id="UP000703269"/>
    </source>
</evidence>
<dbReference type="AlphaFoldDB" id="A0A9P3GNR8"/>
<organism evidence="1 2">
    <name type="scientific">Phanerochaete sordida</name>
    <dbReference type="NCBI Taxonomy" id="48140"/>
    <lineage>
        <taxon>Eukaryota</taxon>
        <taxon>Fungi</taxon>
        <taxon>Dikarya</taxon>
        <taxon>Basidiomycota</taxon>
        <taxon>Agaricomycotina</taxon>
        <taxon>Agaricomycetes</taxon>
        <taxon>Polyporales</taxon>
        <taxon>Phanerochaetaceae</taxon>
        <taxon>Phanerochaete</taxon>
    </lineage>
</organism>
<dbReference type="Proteomes" id="UP000703269">
    <property type="component" value="Unassembled WGS sequence"/>
</dbReference>